<evidence type="ECO:0000313" key="4">
    <source>
        <dbReference type="EMBL" id="KNC47099.1"/>
    </source>
</evidence>
<feature type="region of interest" description="Disordered" evidence="2">
    <location>
        <begin position="22"/>
        <end position="93"/>
    </location>
</feature>
<protein>
    <recommendedName>
        <fullName evidence="3">PH domain-containing protein</fullName>
    </recommendedName>
</protein>
<evidence type="ECO:0000256" key="1">
    <source>
        <dbReference type="SAM" id="Coils"/>
    </source>
</evidence>
<organism evidence="4 5">
    <name type="scientific">Thecamonas trahens ATCC 50062</name>
    <dbReference type="NCBI Taxonomy" id="461836"/>
    <lineage>
        <taxon>Eukaryota</taxon>
        <taxon>Apusozoa</taxon>
        <taxon>Apusomonadida</taxon>
        <taxon>Apusomonadidae</taxon>
        <taxon>Thecamonas</taxon>
    </lineage>
</organism>
<keyword evidence="5" id="KW-1185">Reference proteome</keyword>
<dbReference type="EMBL" id="GL349445">
    <property type="protein sequence ID" value="KNC47099.1"/>
    <property type="molecule type" value="Genomic_DNA"/>
</dbReference>
<proteinExistence type="predicted"/>
<feature type="compositionally biased region" description="Polar residues" evidence="2">
    <location>
        <begin position="301"/>
        <end position="317"/>
    </location>
</feature>
<sequence length="536" mass="56608">MAASSDIEEARAWIARSREVLARHAPQRPLGAAADGPWAGEPNQAQPRYGSQARPGGYGRQVEAEGVSHAPQQHVYLRGEGYNPPGVATRAPPSRTLAATPLAELPGAAHRPTVGSSYLSLARLSSAPSAQRSRYALDPPAGDVWRTPFGEIDVVMSVPRVRDRPSTVASPIMKSLSSRVDAAQATVVASQSVLNRVYAGHAGESQPTPAEVARGDALSGHAFGRPVRSMVSKAIQTEPESKWKTSVATSTDGGAYPPTERVLTRSQATRSVIDKSQSLLSSYSGDVPPSGAVASTTFVASVSPQGPTPASQQTAQSPRPCAATRVPRMSAPTPSKYLLSANDAVDPERTLSPYRGLPDAMRTAAKVLSSSRGGSSSYVQSRFPPPSRVHDLPFPRLALTPLADRPLSPSSLRRSVDASAAIGVNEALDAEAAARRLEFTSSARGAHPVARSLADSVALGSAAKAASSVLSAEASQDAATRARARDIVYQRDVQAARDADDQVLQLERQLEQLQRDKHELHVLNATLQHELLQTST</sequence>
<dbReference type="InterPro" id="IPR001849">
    <property type="entry name" value="PH_domain"/>
</dbReference>
<feature type="region of interest" description="Disordered" evidence="2">
    <location>
        <begin position="235"/>
        <end position="259"/>
    </location>
</feature>
<accession>A0A0L0D466</accession>
<gene>
    <name evidence="4" type="ORF">AMSG_03525</name>
</gene>
<keyword evidence="1" id="KW-0175">Coiled coil</keyword>
<feature type="domain" description="PH" evidence="3">
    <location>
        <begin position="1"/>
        <end position="22"/>
    </location>
</feature>
<dbReference type="AlphaFoldDB" id="A0A0L0D466"/>
<evidence type="ECO:0000256" key="2">
    <source>
        <dbReference type="SAM" id="MobiDB-lite"/>
    </source>
</evidence>
<evidence type="ECO:0000259" key="3">
    <source>
        <dbReference type="PROSITE" id="PS50003"/>
    </source>
</evidence>
<dbReference type="GeneID" id="25563121"/>
<dbReference type="Proteomes" id="UP000054408">
    <property type="component" value="Unassembled WGS sequence"/>
</dbReference>
<evidence type="ECO:0000313" key="5">
    <source>
        <dbReference type="Proteomes" id="UP000054408"/>
    </source>
</evidence>
<name>A0A0L0D466_THETB</name>
<feature type="coiled-coil region" evidence="1">
    <location>
        <begin position="496"/>
        <end position="530"/>
    </location>
</feature>
<reference evidence="4 5" key="1">
    <citation type="submission" date="2010-05" db="EMBL/GenBank/DDBJ databases">
        <title>The Genome Sequence of Thecamonas trahens ATCC 50062.</title>
        <authorList>
            <consortium name="The Broad Institute Genome Sequencing Platform"/>
            <person name="Russ C."/>
            <person name="Cuomo C."/>
            <person name="Shea T."/>
            <person name="Young S.K."/>
            <person name="Zeng Q."/>
            <person name="Koehrsen M."/>
            <person name="Haas B."/>
            <person name="Borodovsky M."/>
            <person name="Guigo R."/>
            <person name="Alvarado L."/>
            <person name="Berlin A."/>
            <person name="Bochicchio J."/>
            <person name="Borenstein D."/>
            <person name="Chapman S."/>
            <person name="Chen Z."/>
            <person name="Freedman E."/>
            <person name="Gellesch M."/>
            <person name="Goldberg J."/>
            <person name="Griggs A."/>
            <person name="Gujja S."/>
            <person name="Heilman E."/>
            <person name="Heiman D."/>
            <person name="Hepburn T."/>
            <person name="Howarth C."/>
            <person name="Jen D."/>
            <person name="Larson L."/>
            <person name="Mehta T."/>
            <person name="Park D."/>
            <person name="Pearson M."/>
            <person name="Roberts A."/>
            <person name="Saif S."/>
            <person name="Shenoy N."/>
            <person name="Sisk P."/>
            <person name="Stolte C."/>
            <person name="Sykes S."/>
            <person name="Thomson T."/>
            <person name="Walk T."/>
            <person name="White J."/>
            <person name="Yandava C."/>
            <person name="Burger G."/>
            <person name="Gray M.W."/>
            <person name="Holland P.W.H."/>
            <person name="King N."/>
            <person name="Lang F.B.F."/>
            <person name="Roger A.J."/>
            <person name="Ruiz-Trillo I."/>
            <person name="Lander E."/>
            <person name="Nusbaum C."/>
        </authorList>
    </citation>
    <scope>NUCLEOTIDE SEQUENCE [LARGE SCALE GENOMIC DNA]</scope>
    <source>
        <strain evidence="4 5">ATCC 50062</strain>
    </source>
</reference>
<dbReference type="RefSeq" id="XP_013759877.1">
    <property type="nucleotide sequence ID" value="XM_013904423.1"/>
</dbReference>
<feature type="region of interest" description="Disordered" evidence="2">
    <location>
        <begin position="301"/>
        <end position="335"/>
    </location>
</feature>
<dbReference type="PROSITE" id="PS50003">
    <property type="entry name" value="PH_DOMAIN"/>
    <property type="match status" value="1"/>
</dbReference>